<name>A0A0J1JD13_9GAMM</name>
<keyword evidence="2" id="KW-1185">Reference proteome</keyword>
<proteinExistence type="predicted"/>
<dbReference type="AlphaFoldDB" id="A0A0J1JD13"/>
<organism evidence="1 2">
    <name type="scientific">Photobacterium aphoticum</name>
    <dbReference type="NCBI Taxonomy" id="754436"/>
    <lineage>
        <taxon>Bacteria</taxon>
        <taxon>Pseudomonadati</taxon>
        <taxon>Pseudomonadota</taxon>
        <taxon>Gammaproteobacteria</taxon>
        <taxon>Vibrionales</taxon>
        <taxon>Vibrionaceae</taxon>
        <taxon>Photobacterium</taxon>
    </lineage>
</organism>
<evidence type="ECO:0000313" key="1">
    <source>
        <dbReference type="EMBL" id="KLU99561.1"/>
    </source>
</evidence>
<dbReference type="Proteomes" id="UP000036426">
    <property type="component" value="Unassembled WGS sequence"/>
</dbReference>
<reference evidence="1 2" key="1">
    <citation type="submission" date="2015-05" db="EMBL/GenBank/DDBJ databases">
        <title>Photobacterium galathea sp. nov.</title>
        <authorList>
            <person name="Machado H."/>
            <person name="Gram L."/>
        </authorList>
    </citation>
    <scope>NUCLEOTIDE SEQUENCE [LARGE SCALE GENOMIC DNA]</scope>
    <source>
        <strain evidence="1 2">DSM 25995</strain>
    </source>
</reference>
<accession>A0A0J1JD13</accession>
<dbReference type="EMBL" id="LDOV01000030">
    <property type="protein sequence ID" value="KLU99561.1"/>
    <property type="molecule type" value="Genomic_DNA"/>
</dbReference>
<sequence length="190" mass="22319">MVVPKIRKISLYELSQDYRYLTVVRCFGINKERQDKIIEFAKLCLDKKVGYNYFGAVVSPLKEYLNYLHHYVNQVGDSYAPKYETKKITRLFCSEFIVECYKYAGYVQRDSRMFKSDKWTPTGLAEDNSIFKFIGYLDLSVLRFVNPSDPYLAGNGWVLTDEGQQHLALRKIESEKCVEILKQQCKQERT</sequence>
<gene>
    <name evidence="1" type="ORF">ABT58_17135</name>
</gene>
<dbReference type="Gene3D" id="3.90.1720.10">
    <property type="entry name" value="endopeptidase domain like (from Nostoc punctiforme)"/>
    <property type="match status" value="1"/>
</dbReference>
<dbReference type="PATRIC" id="fig|754436.4.peg.3631"/>
<dbReference type="InterPro" id="IPR038765">
    <property type="entry name" value="Papain-like_cys_pep_sf"/>
</dbReference>
<protein>
    <submittedName>
        <fullName evidence="1">Uncharacterized protein</fullName>
    </submittedName>
</protein>
<evidence type="ECO:0000313" key="2">
    <source>
        <dbReference type="Proteomes" id="UP000036426"/>
    </source>
</evidence>
<comment type="caution">
    <text evidence="1">The sequence shown here is derived from an EMBL/GenBank/DDBJ whole genome shotgun (WGS) entry which is preliminary data.</text>
</comment>
<dbReference type="SUPFAM" id="SSF54001">
    <property type="entry name" value="Cysteine proteinases"/>
    <property type="match status" value="1"/>
</dbReference>